<accession>A0ABX0JEU5</accession>
<organism evidence="1 2">
    <name type="scientific">Paenibacillus agricola</name>
    <dbReference type="NCBI Taxonomy" id="2716264"/>
    <lineage>
        <taxon>Bacteria</taxon>
        <taxon>Bacillati</taxon>
        <taxon>Bacillota</taxon>
        <taxon>Bacilli</taxon>
        <taxon>Bacillales</taxon>
        <taxon>Paenibacillaceae</taxon>
        <taxon>Paenibacillus</taxon>
    </lineage>
</organism>
<sequence length="105" mass="12328">MVKCYYMNGNLPEKGYNEDISLLIMTGFKESELVIRDLNREITSAEYNAYKMVTYLPVSDNHSLKYIIKDKELARKFLSEKKCKMLCKDRSVTETNVIENILENF</sequence>
<reference evidence="1" key="1">
    <citation type="submission" date="2020-03" db="EMBL/GenBank/DDBJ databases">
        <title>Draft sequencing of Paenibacilllus sp. S3N08.</title>
        <authorList>
            <person name="Kim D.-U."/>
        </authorList>
    </citation>
    <scope>NUCLEOTIDE SEQUENCE</scope>
    <source>
        <strain evidence="1">S3N08</strain>
    </source>
</reference>
<gene>
    <name evidence="1" type="ORF">G9U52_30055</name>
</gene>
<keyword evidence="2" id="KW-1185">Reference proteome</keyword>
<dbReference type="EMBL" id="JAAOIW010000015">
    <property type="protein sequence ID" value="NHN34068.1"/>
    <property type="molecule type" value="Genomic_DNA"/>
</dbReference>
<comment type="caution">
    <text evidence="1">The sequence shown here is derived from an EMBL/GenBank/DDBJ whole genome shotgun (WGS) entry which is preliminary data.</text>
</comment>
<evidence type="ECO:0000313" key="1">
    <source>
        <dbReference type="EMBL" id="NHN34068.1"/>
    </source>
</evidence>
<name>A0ABX0JEU5_9BACL</name>
<proteinExistence type="predicted"/>
<dbReference type="Proteomes" id="UP001165962">
    <property type="component" value="Unassembled WGS sequence"/>
</dbReference>
<dbReference type="RefSeq" id="WP_166154641.1">
    <property type="nucleotide sequence ID" value="NZ_JAAOIW010000015.1"/>
</dbReference>
<evidence type="ECO:0000313" key="2">
    <source>
        <dbReference type="Proteomes" id="UP001165962"/>
    </source>
</evidence>
<protein>
    <submittedName>
        <fullName evidence="1">Uncharacterized protein</fullName>
    </submittedName>
</protein>